<name>A0A3B0T922_9ZZZZ</name>
<evidence type="ECO:0008006" key="2">
    <source>
        <dbReference type="Google" id="ProtNLM"/>
    </source>
</evidence>
<proteinExistence type="predicted"/>
<protein>
    <recommendedName>
        <fullName evidence="2">Lipoprotein</fullName>
    </recommendedName>
</protein>
<gene>
    <name evidence="1" type="ORF">MNBD_BACTEROID03-2135</name>
</gene>
<accession>A0A3B0T922</accession>
<dbReference type="EMBL" id="UOEL01000124">
    <property type="protein sequence ID" value="VAW14935.1"/>
    <property type="molecule type" value="Genomic_DNA"/>
</dbReference>
<sequence>MKIFFKSAMYASLLVVALSFTSCQKESPVDVQLDDEQTLVANSATAKLIERTVSNDGSFDNIVDGSSCFDIRFPYTVEVNGLEITINSEQDLELIEKIFDALENDDDILDILFPITITMADYSEITINGVEDLREISEQCIEGGGDDDIECIDVVYPVTLFTYNPNLQETGSVTVDSDKELRRFFAGLSETDIIGIDFPVVFEMYDGTKVTVNSNSELAQAIERAKEACDEDDDNDYNDDDFNKERLDNLLVECPWLVKEIKRNDQDNSEQYADYLLNFDEDGSVVARDRAGNVLNGEWSTRVSDYRVLLKLEFETLVDFTLEWFVYDIDGERIKLHAGDGNKIIMKSACGYEVQECSENFIKETLKTCKWEASNGESSFLDDLTIDFSNMDIHVNGPNMAVDEGSWAISGTTLTFSGLSTTLANYVGEWEVVECSARRFKLKRGDDYLVLEKECE</sequence>
<dbReference type="AlphaFoldDB" id="A0A3B0T922"/>
<dbReference type="PROSITE" id="PS51257">
    <property type="entry name" value="PROKAR_LIPOPROTEIN"/>
    <property type="match status" value="1"/>
</dbReference>
<reference evidence="1" key="1">
    <citation type="submission" date="2018-06" db="EMBL/GenBank/DDBJ databases">
        <authorList>
            <person name="Zhirakovskaya E."/>
        </authorList>
    </citation>
    <scope>NUCLEOTIDE SEQUENCE</scope>
</reference>
<organism evidence="1">
    <name type="scientific">hydrothermal vent metagenome</name>
    <dbReference type="NCBI Taxonomy" id="652676"/>
    <lineage>
        <taxon>unclassified sequences</taxon>
        <taxon>metagenomes</taxon>
        <taxon>ecological metagenomes</taxon>
    </lineage>
</organism>
<evidence type="ECO:0000313" key="1">
    <source>
        <dbReference type="EMBL" id="VAW14935.1"/>
    </source>
</evidence>